<accession>G4TSU9</accession>
<dbReference type="SUPFAM" id="SSF46689">
    <property type="entry name" value="Homeodomain-like"/>
    <property type="match status" value="1"/>
</dbReference>
<evidence type="ECO:0000259" key="1">
    <source>
        <dbReference type="Pfam" id="PF13592"/>
    </source>
</evidence>
<dbReference type="AlphaFoldDB" id="G4TSU9"/>
<evidence type="ECO:0000313" key="3">
    <source>
        <dbReference type="Proteomes" id="UP000007148"/>
    </source>
</evidence>
<gene>
    <name evidence="2" type="ORF">PIIN_08336</name>
</gene>
<sequence length="218" mass="25152">MPKNEAYGLGGRSLGGTTLEPVPRLLHSMPYRQISNDFKQRCLFLLDHTEIYDDVSSIPGVSKSSLKRWKKNYEKYGSVSPPRSVLSGKPRNLNAWDVEHLDELLTNNPDLLLEEVHEWLALLKDARISQSTIYRAIKDLGYSHKKLKLRAYGRDEEEIAAWKADFGRRSRTDQIIAIDGSIKDVRTLYRTTGGSVEVRMWFDRWMLPERTASHSFQQ</sequence>
<dbReference type="eggNOG" id="ENOG502RCPU">
    <property type="taxonomic scope" value="Eukaryota"/>
</dbReference>
<proteinExistence type="predicted"/>
<dbReference type="Pfam" id="PF13592">
    <property type="entry name" value="HTH_33"/>
    <property type="match status" value="1"/>
</dbReference>
<dbReference type="HOGENOM" id="CLU_056788_1_6_1"/>
<protein>
    <recommendedName>
        <fullName evidence="1">Winged helix-turn helix domain-containing protein</fullName>
    </recommendedName>
</protein>
<feature type="domain" description="Winged helix-turn helix" evidence="1">
    <location>
        <begin position="114"/>
        <end position="164"/>
    </location>
</feature>
<dbReference type="InParanoid" id="G4TSU9"/>
<name>G4TSU9_SERID</name>
<evidence type="ECO:0000313" key="2">
    <source>
        <dbReference type="EMBL" id="CCA74384.1"/>
    </source>
</evidence>
<dbReference type="OMA" id="FRRRIGQ"/>
<dbReference type="InterPro" id="IPR025959">
    <property type="entry name" value="Winged_HTH_dom"/>
</dbReference>
<dbReference type="OrthoDB" id="3255572at2759"/>
<dbReference type="Proteomes" id="UP000007148">
    <property type="component" value="Unassembled WGS sequence"/>
</dbReference>
<reference evidence="2 3" key="1">
    <citation type="journal article" date="2011" name="PLoS Pathog.">
        <title>Endophytic Life Strategies Decoded by Genome and Transcriptome Analyses of the Mutualistic Root Symbiont Piriformospora indica.</title>
        <authorList>
            <person name="Zuccaro A."/>
            <person name="Lahrmann U."/>
            <person name="Guldener U."/>
            <person name="Langen G."/>
            <person name="Pfiffi S."/>
            <person name="Biedenkopf D."/>
            <person name="Wong P."/>
            <person name="Samans B."/>
            <person name="Grimm C."/>
            <person name="Basiewicz M."/>
            <person name="Murat C."/>
            <person name="Martin F."/>
            <person name="Kogel K.H."/>
        </authorList>
    </citation>
    <scope>NUCLEOTIDE SEQUENCE [LARGE SCALE GENOMIC DNA]</scope>
    <source>
        <strain evidence="2 3">DSM 11827</strain>
    </source>
</reference>
<organism evidence="2 3">
    <name type="scientific">Serendipita indica (strain DSM 11827)</name>
    <name type="common">Root endophyte fungus</name>
    <name type="synonym">Piriformospora indica</name>
    <dbReference type="NCBI Taxonomy" id="1109443"/>
    <lineage>
        <taxon>Eukaryota</taxon>
        <taxon>Fungi</taxon>
        <taxon>Dikarya</taxon>
        <taxon>Basidiomycota</taxon>
        <taxon>Agaricomycotina</taxon>
        <taxon>Agaricomycetes</taxon>
        <taxon>Sebacinales</taxon>
        <taxon>Serendipitaceae</taxon>
        <taxon>Serendipita</taxon>
    </lineage>
</organism>
<dbReference type="EMBL" id="CAFZ01000308">
    <property type="protein sequence ID" value="CCA74384.1"/>
    <property type="molecule type" value="Genomic_DNA"/>
</dbReference>
<dbReference type="STRING" id="1109443.G4TSU9"/>
<keyword evidence="3" id="KW-1185">Reference proteome</keyword>
<dbReference type="InterPro" id="IPR009057">
    <property type="entry name" value="Homeodomain-like_sf"/>
</dbReference>
<comment type="caution">
    <text evidence="2">The sequence shown here is derived from an EMBL/GenBank/DDBJ whole genome shotgun (WGS) entry which is preliminary data.</text>
</comment>